<dbReference type="SUPFAM" id="SSF55781">
    <property type="entry name" value="GAF domain-like"/>
    <property type="match status" value="1"/>
</dbReference>
<dbReference type="InterPro" id="IPR037522">
    <property type="entry name" value="HD_GYP_dom"/>
</dbReference>
<dbReference type="AlphaFoldDB" id="H6LF17"/>
<dbReference type="Gene3D" id="3.30.450.20">
    <property type="entry name" value="PAS domain"/>
    <property type="match status" value="2"/>
</dbReference>
<dbReference type="SMART" id="SM00471">
    <property type="entry name" value="HDc"/>
    <property type="match status" value="1"/>
</dbReference>
<dbReference type="InterPro" id="IPR003607">
    <property type="entry name" value="HD/PDEase_dom"/>
</dbReference>
<dbReference type="Pfam" id="PF13487">
    <property type="entry name" value="HD_5"/>
    <property type="match status" value="1"/>
</dbReference>
<dbReference type="PROSITE" id="PS50112">
    <property type="entry name" value="PAS"/>
    <property type="match status" value="1"/>
</dbReference>
<dbReference type="PROSITE" id="PS50113">
    <property type="entry name" value="PAC"/>
    <property type="match status" value="1"/>
</dbReference>
<evidence type="ECO:0000313" key="6">
    <source>
        <dbReference type="EMBL" id="AFA46923.1"/>
    </source>
</evidence>
<reference evidence="6 7" key="2">
    <citation type="journal article" date="2012" name="PLoS ONE">
        <title>An ancient pathway combining carbon dioxide fixation with the generation and utilization of a sodium ion gradient for ATP synthesis.</title>
        <authorList>
            <person name="Poehlein A."/>
            <person name="Schmidt S."/>
            <person name="Kaster A.K."/>
            <person name="Goenrich M."/>
            <person name="Vollmers J."/>
            <person name="Thurmer A."/>
            <person name="Bertsch J."/>
            <person name="Schuchmann K."/>
            <person name="Voigt B."/>
            <person name="Hecker M."/>
            <person name="Daniel R."/>
            <person name="Thauer R.K."/>
            <person name="Gottschalk G."/>
            <person name="Muller V."/>
        </authorList>
    </citation>
    <scope>NUCLEOTIDE SEQUENCE [LARGE SCALE GENOMIC DNA]</scope>
    <source>
        <strain evidence="7">ATCC 29683 / DSM 1030 / JCM 2381 / KCTC 1655 / WB1</strain>
    </source>
</reference>
<dbReference type="HOGENOM" id="CLU_000445_92_5_9"/>
<dbReference type="Gene3D" id="3.30.70.270">
    <property type="match status" value="1"/>
</dbReference>
<dbReference type="InterPro" id="IPR000700">
    <property type="entry name" value="PAS-assoc_C"/>
</dbReference>
<dbReference type="RefSeq" id="WP_014354527.1">
    <property type="nucleotide sequence ID" value="NC_016894.1"/>
</dbReference>
<proteinExistence type="predicted"/>
<dbReference type="Proteomes" id="UP000007177">
    <property type="component" value="Chromosome"/>
</dbReference>
<dbReference type="InterPro" id="IPR013656">
    <property type="entry name" value="PAS_4"/>
</dbReference>
<keyword evidence="7" id="KW-1185">Reference proteome</keyword>
<dbReference type="InterPro" id="IPR035965">
    <property type="entry name" value="PAS-like_dom_sf"/>
</dbReference>
<dbReference type="SUPFAM" id="SSF55785">
    <property type="entry name" value="PYP-like sensor domain (PAS domain)"/>
    <property type="match status" value="2"/>
</dbReference>
<evidence type="ECO:0000259" key="3">
    <source>
        <dbReference type="PROSITE" id="PS50113"/>
    </source>
</evidence>
<dbReference type="eggNOG" id="COG2206">
    <property type="taxonomic scope" value="Bacteria"/>
</dbReference>
<evidence type="ECO:0000313" key="7">
    <source>
        <dbReference type="Proteomes" id="UP000007177"/>
    </source>
</evidence>
<reference evidence="7" key="1">
    <citation type="submission" date="2011-07" db="EMBL/GenBank/DDBJ databases">
        <title>Complete genome sequence of Acetobacterium woodii.</title>
        <authorList>
            <person name="Poehlein A."/>
            <person name="Schmidt S."/>
            <person name="Kaster A.-K."/>
            <person name="Goenrich M."/>
            <person name="Vollmers J."/>
            <person name="Thuermer A."/>
            <person name="Gottschalk G."/>
            <person name="Thauer R.K."/>
            <person name="Daniel R."/>
            <person name="Mueller V."/>
        </authorList>
    </citation>
    <scope>NUCLEOTIDE SEQUENCE [LARGE SCALE GENOMIC DNA]</scope>
    <source>
        <strain evidence="7">ATCC 29683 / DSM 1030 / JCM 2381 / KCTC 1655 / WB1</strain>
    </source>
</reference>
<keyword evidence="1" id="KW-0812">Transmembrane</keyword>
<dbReference type="SUPFAM" id="SSF109604">
    <property type="entry name" value="HD-domain/PDEase-like"/>
    <property type="match status" value="1"/>
</dbReference>
<dbReference type="Gene3D" id="1.10.3210.10">
    <property type="entry name" value="Hypothetical protein af1432"/>
    <property type="match status" value="1"/>
</dbReference>
<dbReference type="InterPro" id="IPR029787">
    <property type="entry name" value="Nucleotide_cyclase"/>
</dbReference>
<feature type="domain" description="HD-GYP" evidence="5">
    <location>
        <begin position="612"/>
        <end position="806"/>
    </location>
</feature>
<dbReference type="KEGG" id="awo:Awo_c01130"/>
<dbReference type="CDD" id="cd00130">
    <property type="entry name" value="PAS"/>
    <property type="match status" value="1"/>
</dbReference>
<feature type="transmembrane region" description="Helical" evidence="1">
    <location>
        <begin position="6"/>
        <end position="25"/>
    </location>
</feature>
<sequence>MDPVAMLNLLVTGLIIAIAILLVLLNQRNKSLEQKKEEIKYIRDTRDAFLDEDNRVVYLKDENLHYLFINKAGEKHCKKPVSEIIGQDDRIFDMNVFGTDNIKIDQQVIKNKEPIIYEERYHQRFYKIAKFPVKLKAEKIGVGAFVREITFEEKLIKKQERVLFRNRILVNVLSKHFRNDKKQLDYVLHEALKLTGSNQGFICLYDEEKAELTLYAWSKGLINEAAEAAPKKTYQLADVGLWGEAVRQRKAFIMNKPLKENAIQRELSGEALITGNFMAVPLFMDGKISAVAVFSDKNGDYDTEEVDEISVLLNGVLTSIERHHIQEKLFKERSKYLQTLISIGDGVMIVDTTGKIEMLNKVAQRLTGWSNEMAKGRYYKDVFVLSHEDGDQEIQDPIARAIATDRIQELENHALLTAKNGSIFYLEDSAAPIKDEQGKTVGIVLVFRDVSEKKAQRKEIEYLSFHDALTGLYNRRFFEEEIRRLDTFRNLPISIIMGDVNGLKLTNDIFGHAYGDNFLKEIARVMRKICREDDIIARWGGDEFVILLPKTTIQQAKQIKERIKIEFAKAGVKVIKGNISLGCDVKNNDNQDIMDCLEIAEEKMYAAKILERDDFKSSTLDSIVTSLKSESPWEEEHAQRVSKWCYDLGVWMELSHVKVRKLKLAGYFHDIGKIVLEKKLLIHNGEFSNEERNEIKKHPIMGYRILNAFDDTMSLADAVLYHHERWDGSGYPEGLKGEEIPFLARVVAIADYYDWLCYDFDEAVQKVNQKSLADLEKTDGLFDPEIVREFIKMIENSSLENSLYNVVMD</sequence>
<dbReference type="Pfam" id="PF13185">
    <property type="entry name" value="GAF_2"/>
    <property type="match status" value="1"/>
</dbReference>
<organism evidence="6 7">
    <name type="scientific">Acetobacterium woodii (strain ATCC 29683 / DSM 1030 / JCM 2381 / KCTC 1655 / WB1)</name>
    <dbReference type="NCBI Taxonomy" id="931626"/>
    <lineage>
        <taxon>Bacteria</taxon>
        <taxon>Bacillati</taxon>
        <taxon>Bacillota</taxon>
        <taxon>Clostridia</taxon>
        <taxon>Eubacteriales</taxon>
        <taxon>Eubacteriaceae</taxon>
        <taxon>Acetobacterium</taxon>
    </lineage>
</organism>
<feature type="domain" description="PAS" evidence="2">
    <location>
        <begin position="332"/>
        <end position="405"/>
    </location>
</feature>
<keyword evidence="1" id="KW-1133">Transmembrane helix</keyword>
<dbReference type="CDD" id="cd00077">
    <property type="entry name" value="HDc"/>
    <property type="match status" value="1"/>
</dbReference>
<dbReference type="PROSITE" id="PS51832">
    <property type="entry name" value="HD_GYP"/>
    <property type="match status" value="1"/>
</dbReference>
<dbReference type="InterPro" id="IPR003018">
    <property type="entry name" value="GAF"/>
</dbReference>
<dbReference type="OrthoDB" id="9804747at2"/>
<feature type="domain" description="GGDEF" evidence="4">
    <location>
        <begin position="491"/>
        <end position="620"/>
    </location>
</feature>
<dbReference type="CDD" id="cd01949">
    <property type="entry name" value="GGDEF"/>
    <property type="match status" value="1"/>
</dbReference>
<dbReference type="STRING" id="931626.Awo_c01130"/>
<feature type="domain" description="PAC" evidence="3">
    <location>
        <begin position="408"/>
        <end position="462"/>
    </location>
</feature>
<dbReference type="NCBIfam" id="TIGR00254">
    <property type="entry name" value="GGDEF"/>
    <property type="match status" value="1"/>
</dbReference>
<evidence type="ECO:0000256" key="1">
    <source>
        <dbReference type="SAM" id="Phobius"/>
    </source>
</evidence>
<keyword evidence="1" id="KW-0472">Membrane</keyword>
<dbReference type="SMART" id="SM00086">
    <property type="entry name" value="PAC"/>
    <property type="match status" value="1"/>
</dbReference>
<dbReference type="InterPro" id="IPR029016">
    <property type="entry name" value="GAF-like_dom_sf"/>
</dbReference>
<dbReference type="SMART" id="SM00091">
    <property type="entry name" value="PAS"/>
    <property type="match status" value="2"/>
</dbReference>
<dbReference type="Pfam" id="PF00990">
    <property type="entry name" value="GGDEF"/>
    <property type="match status" value="1"/>
</dbReference>
<dbReference type="EMBL" id="CP002987">
    <property type="protein sequence ID" value="AFA46923.1"/>
    <property type="molecule type" value="Genomic_DNA"/>
</dbReference>
<gene>
    <name evidence="6" type="ordered locus">Awo_c01130</name>
</gene>
<protein>
    <submittedName>
        <fullName evidence="6">Response regulator-like protein</fullName>
    </submittedName>
</protein>
<name>H6LF17_ACEWD</name>
<dbReference type="PANTHER" id="PTHR43155:SF2">
    <property type="entry name" value="CYCLIC DI-GMP PHOSPHODIESTERASE PA4108"/>
    <property type="match status" value="1"/>
</dbReference>
<dbReference type="eggNOG" id="COG5002">
    <property type="taxonomic scope" value="Bacteria"/>
</dbReference>
<accession>H6LF17</accession>
<evidence type="ECO:0000259" key="2">
    <source>
        <dbReference type="PROSITE" id="PS50112"/>
    </source>
</evidence>
<dbReference type="eggNOG" id="COG2199">
    <property type="taxonomic scope" value="Bacteria"/>
</dbReference>
<evidence type="ECO:0000259" key="5">
    <source>
        <dbReference type="PROSITE" id="PS51832"/>
    </source>
</evidence>
<dbReference type="PROSITE" id="PS50887">
    <property type="entry name" value="GGDEF"/>
    <property type="match status" value="1"/>
</dbReference>
<dbReference type="InterPro" id="IPR000160">
    <property type="entry name" value="GGDEF_dom"/>
</dbReference>
<dbReference type="SUPFAM" id="SSF55073">
    <property type="entry name" value="Nucleotide cyclase"/>
    <property type="match status" value="1"/>
</dbReference>
<dbReference type="InterPro" id="IPR001610">
    <property type="entry name" value="PAC"/>
</dbReference>
<dbReference type="SMART" id="SM00267">
    <property type="entry name" value="GGDEF"/>
    <property type="match status" value="1"/>
</dbReference>
<dbReference type="Pfam" id="PF08448">
    <property type="entry name" value="PAS_4"/>
    <property type="match status" value="1"/>
</dbReference>
<dbReference type="InterPro" id="IPR000014">
    <property type="entry name" value="PAS"/>
</dbReference>
<dbReference type="InterPro" id="IPR043128">
    <property type="entry name" value="Rev_trsase/Diguanyl_cyclase"/>
</dbReference>
<dbReference type="NCBIfam" id="TIGR00229">
    <property type="entry name" value="sensory_box"/>
    <property type="match status" value="1"/>
</dbReference>
<dbReference type="Gene3D" id="3.30.450.40">
    <property type="match status" value="1"/>
</dbReference>
<dbReference type="PANTHER" id="PTHR43155">
    <property type="entry name" value="CYCLIC DI-GMP PHOSPHODIESTERASE PA4108-RELATED"/>
    <property type="match status" value="1"/>
</dbReference>
<evidence type="ECO:0000259" key="4">
    <source>
        <dbReference type="PROSITE" id="PS50887"/>
    </source>
</evidence>